<comment type="caution">
    <text evidence="3">The sequence shown here is derived from an EMBL/GenBank/DDBJ whole genome shotgun (WGS) entry which is preliminary data.</text>
</comment>
<dbReference type="PROSITE" id="PS51203">
    <property type="entry name" value="CS"/>
    <property type="match status" value="1"/>
</dbReference>
<dbReference type="EMBL" id="CAJNNV010032075">
    <property type="protein sequence ID" value="CAE8638816.1"/>
    <property type="molecule type" value="Genomic_DNA"/>
</dbReference>
<dbReference type="Gene3D" id="2.60.40.790">
    <property type="match status" value="1"/>
</dbReference>
<dbReference type="InterPro" id="IPR008978">
    <property type="entry name" value="HSP20-like_chaperone"/>
</dbReference>
<evidence type="ECO:0000313" key="4">
    <source>
        <dbReference type="Proteomes" id="UP000654075"/>
    </source>
</evidence>
<dbReference type="InterPro" id="IPR007052">
    <property type="entry name" value="CS_dom"/>
</dbReference>
<feature type="domain" description="CS" evidence="2">
    <location>
        <begin position="38"/>
        <end position="131"/>
    </location>
</feature>
<name>A0A813HM70_POLGL</name>
<dbReference type="Pfam" id="PF04969">
    <property type="entry name" value="CS"/>
    <property type="match status" value="1"/>
</dbReference>
<dbReference type="InterPro" id="IPR052289">
    <property type="entry name" value="Calcyclin-binding_UBL-bridge"/>
</dbReference>
<dbReference type="OrthoDB" id="164025at2759"/>
<protein>
    <recommendedName>
        <fullName evidence="2">CS domain-containing protein</fullName>
    </recommendedName>
</protein>
<reference evidence="3" key="1">
    <citation type="submission" date="2021-02" db="EMBL/GenBank/DDBJ databases">
        <authorList>
            <person name="Dougan E. K."/>
            <person name="Rhodes N."/>
            <person name="Thang M."/>
            <person name="Chan C."/>
        </authorList>
    </citation>
    <scope>NUCLEOTIDE SEQUENCE</scope>
</reference>
<dbReference type="PANTHER" id="PTHR13164">
    <property type="entry name" value="CALICYLIN BINDING PROTEIN"/>
    <property type="match status" value="1"/>
</dbReference>
<evidence type="ECO:0000259" key="2">
    <source>
        <dbReference type="PROSITE" id="PS51203"/>
    </source>
</evidence>
<feature type="region of interest" description="Disordered" evidence="1">
    <location>
        <begin position="1"/>
        <end position="35"/>
    </location>
</feature>
<feature type="compositionally biased region" description="Polar residues" evidence="1">
    <location>
        <begin position="1"/>
        <end position="19"/>
    </location>
</feature>
<feature type="non-terminal residue" evidence="3">
    <location>
        <position position="134"/>
    </location>
</feature>
<proteinExistence type="predicted"/>
<evidence type="ECO:0000313" key="3">
    <source>
        <dbReference type="EMBL" id="CAE8638816.1"/>
    </source>
</evidence>
<sequence length="134" mass="14970">GRTSGHSKGQEEYTGTVTGHYQWGEKPPNKKAEPSLGHSIKDYAWSDGKRHVSIYITLPGLDAAEDRDLKLSFESREVAFAAKLKGEMHIFEARQLLHDISAVQLVRKKKASQVVLKLRKQDDSVPWSSLISVA</sequence>
<dbReference type="AlphaFoldDB" id="A0A813HM70"/>
<gene>
    <name evidence="3" type="ORF">PGLA1383_LOCUS53933</name>
</gene>
<evidence type="ECO:0000256" key="1">
    <source>
        <dbReference type="SAM" id="MobiDB-lite"/>
    </source>
</evidence>
<keyword evidence="4" id="KW-1185">Reference proteome</keyword>
<accession>A0A813HM70</accession>
<dbReference type="PANTHER" id="PTHR13164:SF6">
    <property type="entry name" value="CS DOMAIN-CONTAINING PROTEIN"/>
    <property type="match status" value="1"/>
</dbReference>
<dbReference type="Proteomes" id="UP000654075">
    <property type="component" value="Unassembled WGS sequence"/>
</dbReference>
<organism evidence="3 4">
    <name type="scientific">Polarella glacialis</name>
    <name type="common">Dinoflagellate</name>
    <dbReference type="NCBI Taxonomy" id="89957"/>
    <lineage>
        <taxon>Eukaryota</taxon>
        <taxon>Sar</taxon>
        <taxon>Alveolata</taxon>
        <taxon>Dinophyceae</taxon>
        <taxon>Suessiales</taxon>
        <taxon>Suessiaceae</taxon>
        <taxon>Polarella</taxon>
    </lineage>
</organism>
<dbReference type="GO" id="GO:0005634">
    <property type="term" value="C:nucleus"/>
    <property type="evidence" value="ECO:0007669"/>
    <property type="project" value="TreeGrafter"/>
</dbReference>
<dbReference type="SUPFAM" id="SSF49764">
    <property type="entry name" value="HSP20-like chaperones"/>
    <property type="match status" value="1"/>
</dbReference>